<comment type="pathway">
    <text evidence="3 19">One-carbon metabolism; methanogenesis from CO(2); methyl-coenzyme M from 5,10-methylene-5,6,7,8-tetrahydromethanopterin: step 2/2.</text>
</comment>
<comment type="function">
    <text evidence="1 19">Part of a complex that catalyzes the formation of methyl-coenzyme M and tetrahydromethanopterin from coenzyme M and methyl-tetrahydromethanopterin. This is an energy-conserving, sodium-ion translocating step.</text>
</comment>
<keyword evidence="10 19" id="KW-0808">Transferase</keyword>
<keyword evidence="12 19" id="KW-1278">Translocase</keyword>
<dbReference type="EC" id="7.2.1.4" evidence="18 19"/>
<dbReference type="NCBIfam" id="TIGR04166">
    <property type="entry name" value="methano_MtrB"/>
    <property type="match status" value="1"/>
</dbReference>
<evidence type="ECO:0000256" key="15">
    <source>
        <dbReference type="ARBA" id="ARBA00023136"/>
    </source>
</evidence>
<comment type="subcellular location">
    <subcellularLocation>
        <location evidence="2 19">Cell membrane</location>
        <topology evidence="2 19">Single-pass membrane protein</topology>
    </subcellularLocation>
</comment>
<evidence type="ECO:0000256" key="3">
    <source>
        <dbReference type="ARBA" id="ARBA00004839"/>
    </source>
</evidence>
<evidence type="ECO:0000256" key="11">
    <source>
        <dbReference type="ARBA" id="ARBA00022692"/>
    </source>
</evidence>
<comment type="catalytic activity">
    <reaction evidence="17 19">
        <text>5-methyl-5,6,7,8-tetrahydromethanopterin + coenzyme M + 2 Na(+)(in) = 5,6,7,8-tetrahydromethanopterin + methyl-coenzyme M + 2 Na(+)(out)</text>
        <dbReference type="Rhea" id="RHEA:53492"/>
        <dbReference type="ChEBI" id="CHEBI:29101"/>
        <dbReference type="ChEBI" id="CHEBI:58103"/>
        <dbReference type="ChEBI" id="CHEBI:58116"/>
        <dbReference type="ChEBI" id="CHEBI:58286"/>
        <dbReference type="ChEBI" id="CHEBI:58319"/>
        <dbReference type="EC" id="7.2.1.4"/>
    </reaction>
</comment>
<dbReference type="GO" id="GO:0019386">
    <property type="term" value="P:methanogenesis, from carbon dioxide"/>
    <property type="evidence" value="ECO:0007669"/>
    <property type="project" value="UniProtKB-UniRule"/>
</dbReference>
<comment type="subunit">
    <text evidence="5 19">The complex is composed of 8 subunits; MtrA, MtrB, MtrC, MtrD, MtrE, MtrF, MtrG and MtrH.</text>
</comment>
<keyword evidence="8 19" id="KW-0554">One-carbon metabolism</keyword>
<evidence type="ECO:0000256" key="18">
    <source>
        <dbReference type="ARBA" id="ARBA00044970"/>
    </source>
</evidence>
<dbReference type="UniPathway" id="UPA00640">
    <property type="reaction ID" value="UER00698"/>
</dbReference>
<evidence type="ECO:0000256" key="17">
    <source>
        <dbReference type="ARBA" id="ARBA00044880"/>
    </source>
</evidence>
<keyword evidence="15 19" id="KW-0472">Membrane</keyword>
<dbReference type="GO" id="GO:0032259">
    <property type="term" value="P:methylation"/>
    <property type="evidence" value="ECO:0007669"/>
    <property type="project" value="UniProtKB-KW"/>
</dbReference>
<dbReference type="Pfam" id="PF05440">
    <property type="entry name" value="MtrB"/>
    <property type="match status" value="1"/>
</dbReference>
<organism evidence="20 21">
    <name type="scientific">Candidatus Methanoperedens nitratireducens</name>
    <dbReference type="NCBI Taxonomy" id="1392998"/>
    <lineage>
        <taxon>Archaea</taxon>
        <taxon>Methanobacteriati</taxon>
        <taxon>Methanobacteriota</taxon>
        <taxon>Stenosarchaea group</taxon>
        <taxon>Methanomicrobia</taxon>
        <taxon>Methanosarcinales</taxon>
        <taxon>ANME-2 cluster</taxon>
        <taxon>Candidatus Methanoperedentaceae</taxon>
        <taxon>Candidatus Methanoperedens</taxon>
    </lineage>
</organism>
<keyword evidence="14 19" id="KW-0484">Methanogenesis</keyword>
<dbReference type="GO" id="GO:0005886">
    <property type="term" value="C:plasma membrane"/>
    <property type="evidence" value="ECO:0007669"/>
    <property type="project" value="UniProtKB-SubCell"/>
</dbReference>
<sequence>MGHIRAVPELHLILNPSTGVIAEEREDVVEYSLDAVKTQLDELDNIVTDMMNQLSPTSPLLSMFPGRERASYNAGIVTNAFYGAVVGFIITFLLLILLKIGGI</sequence>
<dbReference type="GO" id="GO:0030269">
    <property type="term" value="F:tetrahydromethanopterin S-methyltransferase activity"/>
    <property type="evidence" value="ECO:0007669"/>
    <property type="project" value="UniProtKB-UniRule"/>
</dbReference>
<name>A0A062VE35_9EURY</name>
<evidence type="ECO:0000256" key="9">
    <source>
        <dbReference type="ARBA" id="ARBA00022603"/>
    </source>
</evidence>
<keyword evidence="21" id="KW-1185">Reference proteome</keyword>
<dbReference type="GO" id="GO:0006730">
    <property type="term" value="P:one-carbon metabolic process"/>
    <property type="evidence" value="ECO:0007669"/>
    <property type="project" value="UniProtKB-UniRule"/>
</dbReference>
<evidence type="ECO:0000256" key="2">
    <source>
        <dbReference type="ARBA" id="ARBA00004162"/>
    </source>
</evidence>
<reference evidence="20 21" key="1">
    <citation type="journal article" date="2013" name="Nature">
        <title>Anaerobic oxidation of methane coupled to nitrate reduction in a novel archaeal lineage.</title>
        <authorList>
            <person name="Haroon M.F."/>
            <person name="Hu S."/>
            <person name="Shi Y."/>
            <person name="Imelfort M."/>
            <person name="Keller J."/>
            <person name="Hugenholtz P."/>
            <person name="Yuan Z."/>
            <person name="Tyson G.W."/>
        </authorList>
    </citation>
    <scope>NUCLEOTIDE SEQUENCE [LARGE SCALE GENOMIC DNA]</scope>
    <source>
        <strain evidence="20 21">ANME-2d</strain>
    </source>
</reference>
<dbReference type="HAMAP" id="MF_01094">
    <property type="entry name" value="MtrB"/>
    <property type="match status" value="1"/>
</dbReference>
<dbReference type="Proteomes" id="UP000027153">
    <property type="component" value="Unassembled WGS sequence"/>
</dbReference>
<evidence type="ECO:0000256" key="10">
    <source>
        <dbReference type="ARBA" id="ARBA00022679"/>
    </source>
</evidence>
<evidence type="ECO:0000256" key="13">
    <source>
        <dbReference type="ARBA" id="ARBA00022989"/>
    </source>
</evidence>
<comment type="caution">
    <text evidence="20">The sequence shown here is derived from an EMBL/GenBank/DDBJ whole genome shotgun (WGS) entry which is preliminary data.</text>
</comment>
<keyword evidence="13 19" id="KW-1133">Transmembrane helix</keyword>
<keyword evidence="11 19" id="KW-0812">Transmembrane</keyword>
<accession>A0A062VE35</accession>
<gene>
    <name evidence="19" type="primary">mtrB</name>
    <name evidence="20" type="ORF">ANME2D_00491</name>
</gene>
<evidence type="ECO:0000256" key="6">
    <source>
        <dbReference type="ARBA" id="ARBA00015127"/>
    </source>
</evidence>
<keyword evidence="9 19" id="KW-0489">Methyltransferase</keyword>
<evidence type="ECO:0000256" key="16">
    <source>
        <dbReference type="ARBA" id="ARBA00029818"/>
    </source>
</evidence>
<proteinExistence type="inferred from homology"/>
<feature type="transmembrane region" description="Helical" evidence="19">
    <location>
        <begin position="80"/>
        <end position="98"/>
    </location>
</feature>
<dbReference type="RefSeq" id="WP_048088859.1">
    <property type="nucleotide sequence ID" value="NZ_JMIY01000001.1"/>
</dbReference>
<dbReference type="OrthoDB" id="114034at2157"/>
<evidence type="ECO:0000256" key="4">
    <source>
        <dbReference type="ARBA" id="ARBA00010027"/>
    </source>
</evidence>
<dbReference type="EMBL" id="JMIY01000001">
    <property type="protein sequence ID" value="KCZ73425.1"/>
    <property type="molecule type" value="Genomic_DNA"/>
</dbReference>
<dbReference type="PIRSF" id="PIRSF005518">
    <property type="entry name" value="MtrB"/>
    <property type="match status" value="1"/>
</dbReference>
<evidence type="ECO:0000256" key="19">
    <source>
        <dbReference type="HAMAP-Rule" id="MF_01094"/>
    </source>
</evidence>
<evidence type="ECO:0000256" key="1">
    <source>
        <dbReference type="ARBA" id="ARBA00002533"/>
    </source>
</evidence>
<evidence type="ECO:0000256" key="8">
    <source>
        <dbReference type="ARBA" id="ARBA00022563"/>
    </source>
</evidence>
<comment type="similarity">
    <text evidence="4 19">Belongs to the MtrB family.</text>
</comment>
<evidence type="ECO:0000256" key="7">
    <source>
        <dbReference type="ARBA" id="ARBA00022475"/>
    </source>
</evidence>
<evidence type="ECO:0000313" key="21">
    <source>
        <dbReference type="Proteomes" id="UP000027153"/>
    </source>
</evidence>
<protein>
    <recommendedName>
        <fullName evidence="6 19">Tetrahydromethanopterin S-methyltransferase subunit B</fullName>
        <ecNumber evidence="18 19">7.2.1.4</ecNumber>
    </recommendedName>
    <alternativeName>
        <fullName evidence="16 19">N5-methyltetrahydromethanopterin--coenzyme M methyltransferase subunit B</fullName>
    </alternativeName>
</protein>
<evidence type="ECO:0000256" key="14">
    <source>
        <dbReference type="ARBA" id="ARBA00022994"/>
    </source>
</evidence>
<evidence type="ECO:0000256" key="12">
    <source>
        <dbReference type="ARBA" id="ARBA00022967"/>
    </source>
</evidence>
<evidence type="ECO:0000256" key="5">
    <source>
        <dbReference type="ARBA" id="ARBA00011616"/>
    </source>
</evidence>
<evidence type="ECO:0000313" key="20">
    <source>
        <dbReference type="EMBL" id="KCZ73425.1"/>
    </source>
</evidence>
<dbReference type="AlphaFoldDB" id="A0A062VE35"/>
<dbReference type="InterPro" id="IPR008690">
    <property type="entry name" value="MtrB_MeTrfase"/>
</dbReference>
<keyword evidence="7 19" id="KW-1003">Cell membrane</keyword>